<evidence type="ECO:0000313" key="3">
    <source>
        <dbReference type="EMBL" id="MFL0196916.1"/>
    </source>
</evidence>
<dbReference type="RefSeq" id="WP_406793059.1">
    <property type="nucleotide sequence ID" value="NZ_JBJHZX010000023.1"/>
</dbReference>
<reference evidence="3 4" key="1">
    <citation type="submission" date="2024-11" db="EMBL/GenBank/DDBJ databases">
        <authorList>
            <person name="Heng Y.C."/>
            <person name="Lim A.C.H."/>
            <person name="Lee J.K.Y."/>
            <person name="Kittelmann S."/>
        </authorList>
    </citation>
    <scope>NUCLEOTIDE SEQUENCE [LARGE SCALE GENOMIC DNA]</scope>
    <source>
        <strain evidence="3 4">WILCCON 0269</strain>
    </source>
</reference>
<evidence type="ECO:0000313" key="4">
    <source>
        <dbReference type="Proteomes" id="UP001623660"/>
    </source>
</evidence>
<keyword evidence="4" id="KW-1185">Reference proteome</keyword>
<dbReference type="PROSITE" id="PS50965">
    <property type="entry name" value="NERD"/>
    <property type="match status" value="1"/>
</dbReference>
<feature type="domain" description="HRDC" evidence="2">
    <location>
        <begin position="192"/>
        <end position="271"/>
    </location>
</feature>
<dbReference type="InterPro" id="IPR044876">
    <property type="entry name" value="HRDC_dom_sf"/>
</dbReference>
<dbReference type="Pfam" id="PF00570">
    <property type="entry name" value="HRDC"/>
    <property type="match status" value="1"/>
</dbReference>
<protein>
    <submittedName>
        <fullName evidence="3">HRDC domain-containing protein</fullName>
    </submittedName>
</protein>
<dbReference type="InterPro" id="IPR011528">
    <property type="entry name" value="NERD"/>
</dbReference>
<proteinExistence type="predicted"/>
<dbReference type="SUPFAM" id="SSF47819">
    <property type="entry name" value="HRDC-like"/>
    <property type="match status" value="1"/>
</dbReference>
<dbReference type="InterPro" id="IPR010997">
    <property type="entry name" value="HRDC-like_sf"/>
</dbReference>
<dbReference type="SMART" id="SM00341">
    <property type="entry name" value="HRDC"/>
    <property type="match status" value="1"/>
</dbReference>
<dbReference type="EMBL" id="JBJHZX010000023">
    <property type="protein sequence ID" value="MFL0196916.1"/>
    <property type="molecule type" value="Genomic_DNA"/>
</dbReference>
<organism evidence="3 4">
    <name type="scientific">Candidatus Clostridium eludens</name>
    <dbReference type="NCBI Taxonomy" id="3381663"/>
    <lineage>
        <taxon>Bacteria</taxon>
        <taxon>Bacillati</taxon>
        <taxon>Bacillota</taxon>
        <taxon>Clostridia</taxon>
        <taxon>Eubacteriales</taxon>
        <taxon>Clostridiaceae</taxon>
        <taxon>Clostridium</taxon>
    </lineage>
</organism>
<evidence type="ECO:0000259" key="1">
    <source>
        <dbReference type="PROSITE" id="PS50965"/>
    </source>
</evidence>
<comment type="caution">
    <text evidence="3">The sequence shown here is derived from an EMBL/GenBank/DDBJ whole genome shotgun (WGS) entry which is preliminary data.</text>
</comment>
<accession>A0ABW8SM94</accession>
<feature type="domain" description="NERD" evidence="1">
    <location>
        <begin position="1"/>
        <end position="84"/>
    </location>
</feature>
<gene>
    <name evidence="3" type="ORF">ACJDU8_15305</name>
</gene>
<dbReference type="Pfam" id="PF08378">
    <property type="entry name" value="NERD"/>
    <property type="match status" value="1"/>
</dbReference>
<evidence type="ECO:0000259" key="2">
    <source>
        <dbReference type="PROSITE" id="PS50967"/>
    </source>
</evidence>
<name>A0ABW8SM94_9CLOT</name>
<dbReference type="InterPro" id="IPR002121">
    <property type="entry name" value="HRDC_dom"/>
</dbReference>
<dbReference type="PROSITE" id="PS50967">
    <property type="entry name" value="HRDC"/>
    <property type="match status" value="1"/>
</dbReference>
<sequence length="271" mass="31987">MDFLILTKQYICILETKQLQGNINVSKEGNFIRVYTDKFGKTTKIGMYSPAEQNRKHVNLVKKLIKEKFNIDKVPIKSLIVMANPKTIIRKDYAPKEIQEQIIRAENLSSCLSKWIDEIDYSLKENMVFTIANYLKENHKPIIFDYNAKYKLDEKSTIVGNNMHELEQDKNKGIDKNVKDEDILIKSKEIESTDLDSLRVKLKKFRLETFRKENVKPYFIFSNREMEVLIEERPQSRDELLKVKGFGEKKVEKYGEGILKIFNIKDEKFKF</sequence>
<dbReference type="Proteomes" id="UP001623660">
    <property type="component" value="Unassembled WGS sequence"/>
</dbReference>
<dbReference type="Gene3D" id="1.10.150.80">
    <property type="entry name" value="HRDC domain"/>
    <property type="match status" value="1"/>
</dbReference>